<evidence type="ECO:0000259" key="5">
    <source>
        <dbReference type="PROSITE" id="PS50217"/>
    </source>
</evidence>
<feature type="compositionally biased region" description="Basic residues" evidence="4">
    <location>
        <begin position="204"/>
        <end position="214"/>
    </location>
</feature>
<evidence type="ECO:0000256" key="2">
    <source>
        <dbReference type="ARBA" id="ARBA00023125"/>
    </source>
</evidence>
<evidence type="ECO:0000313" key="6">
    <source>
        <dbReference type="EMBL" id="KAF7495822.1"/>
    </source>
</evidence>
<dbReference type="PANTHER" id="PTHR23351">
    <property type="entry name" value="FOS TRANSCRIPTION FACTOR-RELATED"/>
    <property type="match status" value="1"/>
</dbReference>
<reference evidence="6" key="2">
    <citation type="submission" date="2020-01" db="EMBL/GenBank/DDBJ databases">
        <authorList>
            <person name="Korhonen P.K.K."/>
            <person name="Guangxu M.G."/>
            <person name="Wang T.W."/>
            <person name="Stroehlein A.J.S."/>
            <person name="Young N.D."/>
            <person name="Ang C.-S.A."/>
            <person name="Fernando D.W.F."/>
            <person name="Lu H.L."/>
            <person name="Taylor S.T."/>
            <person name="Ehtesham M.E.M."/>
            <person name="Najaraj S.H.N."/>
            <person name="Harsha G.H.G."/>
            <person name="Madugundu A.M."/>
            <person name="Renuse S.R."/>
            <person name="Holt D.H."/>
            <person name="Pandey A.P."/>
            <person name="Papenfuss A.P."/>
            <person name="Gasser R.B.G."/>
            <person name="Fischer K.F."/>
        </authorList>
    </citation>
    <scope>NUCLEOTIDE SEQUENCE</scope>
    <source>
        <strain evidence="6">SSS_KF_BRIS2020</strain>
    </source>
</reference>
<dbReference type="OrthoDB" id="5866312at2759"/>
<dbReference type="GO" id="GO:0005634">
    <property type="term" value="C:nucleus"/>
    <property type="evidence" value="ECO:0007669"/>
    <property type="project" value="TreeGrafter"/>
</dbReference>
<reference evidence="8" key="1">
    <citation type="journal article" date="2020" name="PLoS Negl. Trop. Dis.">
        <title>High-quality nuclear genome for Sarcoptes scabiei-A critical resource for a neglected parasite.</title>
        <authorList>
            <person name="Korhonen P.K."/>
            <person name="Gasser R.B."/>
            <person name="Ma G."/>
            <person name="Wang T."/>
            <person name="Stroehlein A.J."/>
            <person name="Young N.D."/>
            <person name="Ang C.S."/>
            <person name="Fernando D.D."/>
            <person name="Lu H.C."/>
            <person name="Taylor S."/>
            <person name="Reynolds S.L."/>
            <person name="Mofiz E."/>
            <person name="Najaraj S.H."/>
            <person name="Gowda H."/>
            <person name="Madugundu A."/>
            <person name="Renuse S."/>
            <person name="Holt D."/>
            <person name="Pandey A."/>
            <person name="Papenfuss A.T."/>
            <person name="Fischer K."/>
        </authorList>
    </citation>
    <scope>NUCLEOTIDE SEQUENCE [LARGE SCALE GENOMIC DNA]</scope>
</reference>
<dbReference type="EnsemblMetazoa" id="SSS_4589s_mrna">
    <property type="protein sequence ID" value="KAF7495822.1"/>
    <property type="gene ID" value="SSS_4589"/>
</dbReference>
<feature type="region of interest" description="Disordered" evidence="4">
    <location>
        <begin position="132"/>
        <end position="157"/>
    </location>
</feature>
<dbReference type="Pfam" id="PF00170">
    <property type="entry name" value="bZIP_1"/>
    <property type="match status" value="1"/>
</dbReference>
<dbReference type="InterPro" id="IPR046347">
    <property type="entry name" value="bZIP_sf"/>
</dbReference>
<keyword evidence="1" id="KW-0805">Transcription regulation</keyword>
<dbReference type="PROSITE" id="PS50217">
    <property type="entry name" value="BZIP"/>
    <property type="match status" value="1"/>
</dbReference>
<dbReference type="Proteomes" id="UP000070412">
    <property type="component" value="Unassembled WGS sequence"/>
</dbReference>
<keyword evidence="8" id="KW-1185">Reference proteome</keyword>
<reference evidence="7" key="3">
    <citation type="submission" date="2022-06" db="UniProtKB">
        <authorList>
            <consortium name="EnsemblMetazoa"/>
        </authorList>
    </citation>
    <scope>IDENTIFICATION</scope>
</reference>
<feature type="region of interest" description="Disordered" evidence="4">
    <location>
        <begin position="360"/>
        <end position="398"/>
    </location>
</feature>
<feature type="region of interest" description="Disordered" evidence="4">
    <location>
        <begin position="184"/>
        <end position="273"/>
    </location>
</feature>
<evidence type="ECO:0000256" key="3">
    <source>
        <dbReference type="ARBA" id="ARBA00023163"/>
    </source>
</evidence>
<dbReference type="SMART" id="SM00338">
    <property type="entry name" value="BRLZ"/>
    <property type="match status" value="1"/>
</dbReference>
<keyword evidence="3" id="KW-0804">Transcription</keyword>
<dbReference type="PRINTS" id="PR00042">
    <property type="entry name" value="LEUZIPPRFOS"/>
</dbReference>
<dbReference type="InterPro" id="IPR004827">
    <property type="entry name" value="bZIP"/>
</dbReference>
<accession>A0A834VFN1</accession>
<dbReference type="SUPFAM" id="SSF57959">
    <property type="entry name" value="Leucine zipper domain"/>
    <property type="match status" value="1"/>
</dbReference>
<evidence type="ECO:0000313" key="8">
    <source>
        <dbReference type="Proteomes" id="UP000070412"/>
    </source>
</evidence>
<dbReference type="GO" id="GO:0000981">
    <property type="term" value="F:DNA-binding transcription factor activity, RNA polymerase II-specific"/>
    <property type="evidence" value="ECO:0007669"/>
    <property type="project" value="TreeGrafter"/>
</dbReference>
<sequence>MNKMALILSSSSSLPSSLLNQSLFLNSSISNPNSTSHFNHQGLTKTTATLTPTRLKNIEEQFLEQSSSSLLPPEPFQHDHMAGFVPPNVNIKLNLKPLEQTNFDFDSNESQSSFTIIDENEQQSIKSRSLDFYSSKSNSNESSISNQSNSDSLGSNGTNQTLNSVGVRNFINFANIVTNLKSFNQQKMPKNSNNNNVSCNTKTNKQRSKNKTKSKTIANASSSSSSSIALGKRSSHKKFTNNGSGGRKPNHSQNLTPEEDLKRQKRRERNKLAAARCRKKRIDQTNYLIEQTKDLQKHRDYLLKEIENLLTKFQKNKTILENHETQCCQFRLNLAEDLSSQLDMQALNIAMEPIPEEELDNDLNPVCYPLSPQTEIEPQPQPQSQPQPQPQSAKRKRPNSLVFRPMIEPIKYGQNAQQSSSKSLSLNDSSMINTKTSLTGSQTGPFNLSLTPNESNNVLITPSNGLLGDLNFEHTGLTPLNPTLTSVDLTPSTMTAFLKSITSPMEDGERKKLFLM</sequence>
<feature type="compositionally biased region" description="Pro residues" evidence="4">
    <location>
        <begin position="379"/>
        <end position="389"/>
    </location>
</feature>
<evidence type="ECO:0000313" key="7">
    <source>
        <dbReference type="EnsemblMetazoa" id="KAF7495822.1"/>
    </source>
</evidence>
<dbReference type="AlphaFoldDB" id="A0A834VFN1"/>
<dbReference type="PANTHER" id="PTHR23351:SF24">
    <property type="entry name" value="ACTIVATING TRANSCRIPTION FACTOR 3-RELATED"/>
    <property type="match status" value="1"/>
</dbReference>
<gene>
    <name evidence="6" type="ORF">SSS_4589</name>
</gene>
<feature type="domain" description="BZIP" evidence="5">
    <location>
        <begin position="260"/>
        <end position="323"/>
    </location>
</feature>
<evidence type="ECO:0000256" key="4">
    <source>
        <dbReference type="SAM" id="MobiDB-lite"/>
    </source>
</evidence>
<keyword evidence="2" id="KW-0238">DNA-binding</keyword>
<dbReference type="Gene3D" id="1.20.5.170">
    <property type="match status" value="1"/>
</dbReference>
<organism evidence="6">
    <name type="scientific">Sarcoptes scabiei</name>
    <name type="common">Itch mite</name>
    <name type="synonym">Acarus scabiei</name>
    <dbReference type="NCBI Taxonomy" id="52283"/>
    <lineage>
        <taxon>Eukaryota</taxon>
        <taxon>Metazoa</taxon>
        <taxon>Ecdysozoa</taxon>
        <taxon>Arthropoda</taxon>
        <taxon>Chelicerata</taxon>
        <taxon>Arachnida</taxon>
        <taxon>Acari</taxon>
        <taxon>Acariformes</taxon>
        <taxon>Sarcoptiformes</taxon>
        <taxon>Astigmata</taxon>
        <taxon>Psoroptidia</taxon>
        <taxon>Sarcoptoidea</taxon>
        <taxon>Sarcoptidae</taxon>
        <taxon>Sarcoptinae</taxon>
        <taxon>Sarcoptes</taxon>
    </lineage>
</organism>
<dbReference type="InterPro" id="IPR000837">
    <property type="entry name" value="AP-1"/>
</dbReference>
<dbReference type="EMBL" id="WVUK01000044">
    <property type="protein sequence ID" value="KAF7495822.1"/>
    <property type="molecule type" value="Genomic_DNA"/>
</dbReference>
<dbReference type="GO" id="GO:0000978">
    <property type="term" value="F:RNA polymerase II cis-regulatory region sequence-specific DNA binding"/>
    <property type="evidence" value="ECO:0007669"/>
    <property type="project" value="TreeGrafter"/>
</dbReference>
<dbReference type="PROSITE" id="PS00036">
    <property type="entry name" value="BZIP_BASIC"/>
    <property type="match status" value="1"/>
</dbReference>
<dbReference type="CDD" id="cd14721">
    <property type="entry name" value="bZIP_Fos"/>
    <property type="match status" value="1"/>
</dbReference>
<protein>
    <submittedName>
        <fullName evidence="6">Transcription factor kayak</fullName>
    </submittedName>
</protein>
<feature type="compositionally biased region" description="Low complexity" evidence="4">
    <location>
        <begin position="134"/>
        <end position="156"/>
    </location>
</feature>
<feature type="compositionally biased region" description="Low complexity" evidence="4">
    <location>
        <begin position="184"/>
        <end position="203"/>
    </location>
</feature>
<name>A0A834VFN1_SARSC</name>
<proteinExistence type="predicted"/>
<evidence type="ECO:0000256" key="1">
    <source>
        <dbReference type="ARBA" id="ARBA00023015"/>
    </source>
</evidence>